<dbReference type="SUPFAM" id="SSF46785">
    <property type="entry name" value="Winged helix' DNA-binding domain"/>
    <property type="match status" value="1"/>
</dbReference>
<accession>A0A920CT66</accession>
<dbReference type="Gene3D" id="1.10.10.10">
    <property type="entry name" value="Winged helix-like DNA-binding domain superfamily/Winged helix DNA-binding domain"/>
    <property type="match status" value="1"/>
</dbReference>
<dbReference type="GO" id="GO:0003700">
    <property type="term" value="F:DNA-binding transcription factor activity"/>
    <property type="evidence" value="ECO:0007669"/>
    <property type="project" value="InterPro"/>
</dbReference>
<dbReference type="PANTHER" id="PTHR38600:SF1">
    <property type="entry name" value="TRANSCRIPTIONAL REGULATORY PROTEIN"/>
    <property type="match status" value="1"/>
</dbReference>
<dbReference type="InterPro" id="IPR036390">
    <property type="entry name" value="WH_DNA-bd_sf"/>
</dbReference>
<dbReference type="InterPro" id="IPR016943">
    <property type="entry name" value="UCP030050_HTH"/>
</dbReference>
<evidence type="ECO:0000256" key="1">
    <source>
        <dbReference type="ARBA" id="ARBA00023125"/>
    </source>
</evidence>
<dbReference type="SMART" id="SM00418">
    <property type="entry name" value="HTH_ARSR"/>
    <property type="match status" value="1"/>
</dbReference>
<dbReference type="EMBL" id="BOSE01000002">
    <property type="protein sequence ID" value="GIP15547.1"/>
    <property type="molecule type" value="Genomic_DNA"/>
</dbReference>
<dbReference type="CDD" id="cd00090">
    <property type="entry name" value="HTH_ARSR"/>
    <property type="match status" value="1"/>
</dbReference>
<keyword evidence="4" id="KW-1185">Reference proteome</keyword>
<reference evidence="3" key="1">
    <citation type="submission" date="2021-03" db="EMBL/GenBank/DDBJ databases">
        <title>Antimicrobial resistance genes in bacteria isolated from Japanese honey, and their potential for conferring macrolide and lincosamide resistance in the American foulbrood pathogen Paenibacillus larvae.</title>
        <authorList>
            <person name="Okamoto M."/>
            <person name="Kumagai M."/>
            <person name="Kanamori H."/>
            <person name="Takamatsu D."/>
        </authorList>
    </citation>
    <scope>NUCLEOTIDE SEQUENCE</scope>
    <source>
        <strain evidence="3">J40TS1</strain>
    </source>
</reference>
<evidence type="ECO:0000313" key="3">
    <source>
        <dbReference type="EMBL" id="GIP15547.1"/>
    </source>
</evidence>
<sequence length="301" mass="33973">MIEANTDKKWLPLYEALASEVRLEIIKLLSKESMNVKQLAAALQLSSAIITMHVKKLEKAGLVATQMVRKDGGTHKMCSLAEHDIHIELPSHSSAQYKCHEVTIPIGHYTEFEIYPTCGLATPDRVIGQFDDPRYFYTPERVNAGILWLGHGYLEYKVPNYLLPSQKIIAIEISLELGSEAPGYNENWPSDIFFQVNGTEIGTWTSPGDFGAERGRFSPSWWGDPVNQYGLLKVLRVDEVGSWVDGHKISDVTLDMLSINRNVWSFRLGVHEDAEHVGGLTLFGKGFGNYSRDISFRMYYE</sequence>
<dbReference type="GO" id="GO:0003677">
    <property type="term" value="F:DNA binding"/>
    <property type="evidence" value="ECO:0007669"/>
    <property type="project" value="UniProtKB-KW"/>
</dbReference>
<dbReference type="AlphaFoldDB" id="A0A920CT66"/>
<dbReference type="InterPro" id="IPR011991">
    <property type="entry name" value="ArsR-like_HTH"/>
</dbReference>
<dbReference type="PANTHER" id="PTHR38600">
    <property type="entry name" value="TRANSCRIPTIONAL REGULATORY PROTEIN"/>
    <property type="match status" value="1"/>
</dbReference>
<dbReference type="Proteomes" id="UP000683139">
    <property type="component" value="Unassembled WGS sequence"/>
</dbReference>
<dbReference type="PROSITE" id="PS50987">
    <property type="entry name" value="HTH_ARSR_2"/>
    <property type="match status" value="1"/>
</dbReference>
<comment type="caution">
    <text evidence="3">The sequence shown here is derived from an EMBL/GenBank/DDBJ whole genome shotgun (WGS) entry which is preliminary data.</text>
</comment>
<name>A0A920CT66_9BACL</name>
<evidence type="ECO:0000259" key="2">
    <source>
        <dbReference type="PROSITE" id="PS50987"/>
    </source>
</evidence>
<keyword evidence="1" id="KW-0238">DNA-binding</keyword>
<proteinExistence type="predicted"/>
<dbReference type="InterPro" id="IPR036388">
    <property type="entry name" value="WH-like_DNA-bd_sf"/>
</dbReference>
<dbReference type="Pfam" id="PF01022">
    <property type="entry name" value="HTH_5"/>
    <property type="match status" value="1"/>
</dbReference>
<organism evidence="3 4">
    <name type="scientific">Paenibacillus montaniterrae</name>
    <dbReference type="NCBI Taxonomy" id="429341"/>
    <lineage>
        <taxon>Bacteria</taxon>
        <taxon>Bacillati</taxon>
        <taxon>Bacillota</taxon>
        <taxon>Bacilli</taxon>
        <taxon>Bacillales</taxon>
        <taxon>Paenibacillaceae</taxon>
        <taxon>Paenibacillus</taxon>
    </lineage>
</organism>
<feature type="domain" description="HTH arsR-type" evidence="2">
    <location>
        <begin position="2"/>
        <end position="96"/>
    </location>
</feature>
<gene>
    <name evidence="3" type="ORF">J40TS1_11890</name>
</gene>
<dbReference type="PIRSF" id="PIRSF030050">
    <property type="entry name" value="UCP030050_HTH"/>
    <property type="match status" value="1"/>
</dbReference>
<dbReference type="RefSeq" id="WP_213513847.1">
    <property type="nucleotide sequence ID" value="NZ_BOSE01000002.1"/>
</dbReference>
<dbReference type="InterPro" id="IPR001845">
    <property type="entry name" value="HTH_ArsR_DNA-bd_dom"/>
</dbReference>
<evidence type="ECO:0000313" key="4">
    <source>
        <dbReference type="Proteomes" id="UP000683139"/>
    </source>
</evidence>
<protein>
    <submittedName>
        <fullName evidence="3">Transcriptional regulator</fullName>
    </submittedName>
</protein>